<keyword evidence="10" id="KW-0472">Membrane</keyword>
<keyword evidence="8" id="KW-0449">Lipoprotein</keyword>
<dbReference type="CDD" id="cd00010">
    <property type="entry name" value="AAI_LTSS"/>
    <property type="match status" value="1"/>
</dbReference>
<dbReference type="SUPFAM" id="SSF47699">
    <property type="entry name" value="Bifunctional inhibitor/lipid-transfer protein/seed storage 2S albumin"/>
    <property type="match status" value="1"/>
</dbReference>
<evidence type="ECO:0000256" key="7">
    <source>
        <dbReference type="ARBA" id="ARBA00023180"/>
    </source>
</evidence>
<reference evidence="12" key="1">
    <citation type="submission" date="2022-08" db="EMBL/GenBank/DDBJ databases">
        <authorList>
            <person name="Gutierrez-Valencia J."/>
        </authorList>
    </citation>
    <scope>NUCLEOTIDE SEQUENCE</scope>
</reference>
<dbReference type="InterPro" id="IPR016140">
    <property type="entry name" value="Bifunc_inhib/LTP/seed_store"/>
</dbReference>
<keyword evidence="10" id="KW-0812">Transmembrane</keyword>
<feature type="domain" description="Bifunctional inhibitor/plant lipid transfer protein/seed storage helical" evidence="11">
    <location>
        <begin position="99"/>
        <end position="190"/>
    </location>
</feature>
<gene>
    <name evidence="12" type="ORF">LITE_LOCUS51229</name>
</gene>
<accession>A0AAV0S2G9</accession>
<dbReference type="AlphaFoldDB" id="A0AAV0S2G9"/>
<dbReference type="EMBL" id="CAMGYJ010000011">
    <property type="protein sequence ID" value="CAI0627323.1"/>
    <property type="molecule type" value="Genomic_DNA"/>
</dbReference>
<keyword evidence="6" id="KW-1015">Disulfide bond</keyword>
<evidence type="ECO:0000256" key="10">
    <source>
        <dbReference type="SAM" id="Phobius"/>
    </source>
</evidence>
<dbReference type="PANTHER" id="PTHR33044">
    <property type="entry name" value="BIFUNCTIONAL INHIBITOR/LIPID-TRANSFER PROTEIN/SEED STORAGE 2S ALBUMIN SUPERFAMILY PROTEIN-RELATED"/>
    <property type="match status" value="1"/>
</dbReference>
<evidence type="ECO:0000256" key="6">
    <source>
        <dbReference type="ARBA" id="ARBA00023157"/>
    </source>
</evidence>
<evidence type="ECO:0000313" key="13">
    <source>
        <dbReference type="Proteomes" id="UP001154282"/>
    </source>
</evidence>
<dbReference type="Gene3D" id="1.10.110.10">
    <property type="entry name" value="Plant lipid-transfer and hydrophobic proteins"/>
    <property type="match status" value="1"/>
</dbReference>
<dbReference type="InterPro" id="IPR043325">
    <property type="entry name" value="LTSS"/>
</dbReference>
<proteinExistence type="inferred from homology"/>
<feature type="non-terminal residue" evidence="12">
    <location>
        <position position="1"/>
    </location>
</feature>
<evidence type="ECO:0000256" key="3">
    <source>
        <dbReference type="ARBA" id="ARBA00022475"/>
    </source>
</evidence>
<keyword evidence="3" id="KW-1003">Cell membrane</keyword>
<evidence type="ECO:0000259" key="11">
    <source>
        <dbReference type="Pfam" id="PF14368"/>
    </source>
</evidence>
<comment type="similarity">
    <text evidence="2">Belongs to the plant LTP family.</text>
</comment>
<keyword evidence="4" id="KW-0336">GPI-anchor</keyword>
<evidence type="ECO:0000256" key="8">
    <source>
        <dbReference type="ARBA" id="ARBA00023288"/>
    </source>
</evidence>
<keyword evidence="5" id="KW-0732">Signal</keyword>
<evidence type="ECO:0000256" key="5">
    <source>
        <dbReference type="ARBA" id="ARBA00022729"/>
    </source>
</evidence>
<organism evidence="12 13">
    <name type="scientific">Linum tenue</name>
    <dbReference type="NCBI Taxonomy" id="586396"/>
    <lineage>
        <taxon>Eukaryota</taxon>
        <taxon>Viridiplantae</taxon>
        <taxon>Streptophyta</taxon>
        <taxon>Embryophyta</taxon>
        <taxon>Tracheophyta</taxon>
        <taxon>Spermatophyta</taxon>
        <taxon>Magnoliopsida</taxon>
        <taxon>eudicotyledons</taxon>
        <taxon>Gunneridae</taxon>
        <taxon>Pentapetalae</taxon>
        <taxon>rosids</taxon>
        <taxon>fabids</taxon>
        <taxon>Malpighiales</taxon>
        <taxon>Linaceae</taxon>
        <taxon>Linum</taxon>
    </lineage>
</organism>
<evidence type="ECO:0000256" key="4">
    <source>
        <dbReference type="ARBA" id="ARBA00022622"/>
    </source>
</evidence>
<keyword evidence="7" id="KW-0325">Glycoprotein</keyword>
<dbReference type="InterPro" id="IPR036312">
    <property type="entry name" value="Bifun_inhib/LTP/seed_sf"/>
</dbReference>
<dbReference type="Pfam" id="PF14368">
    <property type="entry name" value="LTP_2"/>
    <property type="match status" value="1"/>
</dbReference>
<dbReference type="GO" id="GO:0005886">
    <property type="term" value="C:plasma membrane"/>
    <property type="evidence" value="ECO:0007669"/>
    <property type="project" value="UniProtKB-SubCell"/>
</dbReference>
<evidence type="ECO:0000256" key="2">
    <source>
        <dbReference type="ARBA" id="ARBA00009748"/>
    </source>
</evidence>
<evidence type="ECO:0000256" key="1">
    <source>
        <dbReference type="ARBA" id="ARBA00004609"/>
    </source>
</evidence>
<evidence type="ECO:0000256" key="9">
    <source>
        <dbReference type="SAM" id="MobiDB-lite"/>
    </source>
</evidence>
<sequence>LSTVSRLFPTLAHKVPSRHTITRNPTPIQTSTIKTTYIAHKAATGSPLHFLPQHTSLILITLERERNTHTTLITKMQTSPLLCVSLTAFLLFLAAAGDGGAPDNLATKCAKDFQSVMTCLGFAQGKQSSPSKECCASTKNTKDNEPECLCYIMQLTHNGSAQFRSLGVQENKLIQLPTACQLQNASLANCPRLLGLAPNSPDAAIFTNVSSATGTPTTSTPTTTATPLPGSGSGGFRGGAFFTAGSLGVAVVFLYGLVVGPVWA</sequence>
<name>A0AAV0S2G9_9ROSI</name>
<comment type="subcellular location">
    <subcellularLocation>
        <location evidence="1">Cell membrane</location>
        <topology evidence="1">Lipid-anchor</topology>
        <topology evidence="1">GPI-anchor</topology>
    </subcellularLocation>
</comment>
<dbReference type="GO" id="GO:0098552">
    <property type="term" value="C:side of membrane"/>
    <property type="evidence" value="ECO:0007669"/>
    <property type="project" value="UniProtKB-KW"/>
</dbReference>
<feature type="transmembrane region" description="Helical" evidence="10">
    <location>
        <begin position="240"/>
        <end position="263"/>
    </location>
</feature>
<dbReference type="Proteomes" id="UP001154282">
    <property type="component" value="Unassembled WGS sequence"/>
</dbReference>
<keyword evidence="13" id="KW-1185">Reference proteome</keyword>
<feature type="region of interest" description="Disordered" evidence="9">
    <location>
        <begin position="211"/>
        <end position="230"/>
    </location>
</feature>
<protein>
    <recommendedName>
        <fullName evidence="11">Bifunctional inhibitor/plant lipid transfer protein/seed storage helical domain-containing protein</fullName>
    </recommendedName>
</protein>
<comment type="caution">
    <text evidence="12">The sequence shown here is derived from an EMBL/GenBank/DDBJ whole genome shotgun (WGS) entry which is preliminary data.</text>
</comment>
<evidence type="ECO:0000313" key="12">
    <source>
        <dbReference type="EMBL" id="CAI0627323.1"/>
    </source>
</evidence>
<keyword evidence="10" id="KW-1133">Transmembrane helix</keyword>